<gene>
    <name evidence="1" type="ORF">FGG15_02760</name>
</gene>
<comment type="caution">
    <text evidence="1">The sequence shown here is derived from an EMBL/GenBank/DDBJ whole genome shotgun (WGS) entry which is preliminary data.</text>
</comment>
<dbReference type="Proteomes" id="UP000751614">
    <property type="component" value="Unassembled WGS sequence"/>
</dbReference>
<sequence length="76" mass="8748">MFYDLGRQFADTLGVSGSKKTGRKRSYRYRVVVSTRNGRGRYTQRTISKHYTLKNANKKARGIRGARVVPIGKQRK</sequence>
<organism evidence="1 2">
    <name type="scientific">Flagellimonas algicola</name>
    <dbReference type="NCBI Taxonomy" id="2583815"/>
    <lineage>
        <taxon>Bacteria</taxon>
        <taxon>Pseudomonadati</taxon>
        <taxon>Bacteroidota</taxon>
        <taxon>Flavobacteriia</taxon>
        <taxon>Flavobacteriales</taxon>
        <taxon>Flavobacteriaceae</taxon>
        <taxon>Flagellimonas</taxon>
    </lineage>
</organism>
<dbReference type="RefSeq" id="WP_138832969.1">
    <property type="nucleotide sequence ID" value="NZ_VCNI01000001.1"/>
</dbReference>
<name>A0ABY2WN98_9FLAO</name>
<evidence type="ECO:0000313" key="2">
    <source>
        <dbReference type="Proteomes" id="UP000751614"/>
    </source>
</evidence>
<proteinExistence type="predicted"/>
<evidence type="ECO:0000313" key="1">
    <source>
        <dbReference type="EMBL" id="TMU56477.1"/>
    </source>
</evidence>
<reference evidence="1 2" key="1">
    <citation type="submission" date="2019-05" db="EMBL/GenBank/DDBJ databases">
        <title>Flagellimonas sp. AsT0115, sp. nov., isolated from a marine red algae, Asparagopsis taxiformis.</title>
        <authorList>
            <person name="Kim J."/>
            <person name="Jeong S.E."/>
            <person name="Jeon C.O."/>
        </authorList>
    </citation>
    <scope>NUCLEOTIDE SEQUENCE [LARGE SCALE GENOMIC DNA]</scope>
    <source>
        <strain evidence="1 2">AsT0115</strain>
    </source>
</reference>
<keyword evidence="2" id="KW-1185">Reference proteome</keyword>
<protein>
    <submittedName>
        <fullName evidence="1">Uncharacterized protein</fullName>
    </submittedName>
</protein>
<dbReference type="EMBL" id="VCNI01000001">
    <property type="protein sequence ID" value="TMU56477.1"/>
    <property type="molecule type" value="Genomic_DNA"/>
</dbReference>
<accession>A0ABY2WN98</accession>